<dbReference type="EMBL" id="JBHSWX010000011">
    <property type="protein sequence ID" value="MFC6785078.1"/>
    <property type="molecule type" value="Genomic_DNA"/>
</dbReference>
<feature type="compositionally biased region" description="Basic and acidic residues" evidence="1">
    <location>
        <begin position="76"/>
        <end position="91"/>
    </location>
</feature>
<reference evidence="2 3" key="1">
    <citation type="journal article" date="2019" name="Int. J. Syst. Evol. Microbiol.">
        <title>The Global Catalogue of Microorganisms (GCM) 10K type strain sequencing project: providing services to taxonomists for standard genome sequencing and annotation.</title>
        <authorList>
            <consortium name="The Broad Institute Genomics Platform"/>
            <consortium name="The Broad Institute Genome Sequencing Center for Infectious Disease"/>
            <person name="Wu L."/>
            <person name="Ma J."/>
        </authorList>
    </citation>
    <scope>NUCLEOTIDE SEQUENCE [LARGE SCALE GENOMIC DNA]</scope>
    <source>
        <strain evidence="2 3">SYNS20</strain>
    </source>
</reference>
<feature type="region of interest" description="Disordered" evidence="1">
    <location>
        <begin position="26"/>
        <end position="151"/>
    </location>
</feature>
<gene>
    <name evidence="2" type="ORF">ACFQFD_03505</name>
</gene>
<accession>A0ABD5TAP5</accession>
<name>A0ABD5TAP5_9EURY</name>
<organism evidence="2 3">
    <name type="scientific">Halobaculum halobium</name>
    <dbReference type="NCBI Taxonomy" id="3032281"/>
    <lineage>
        <taxon>Archaea</taxon>
        <taxon>Methanobacteriati</taxon>
        <taxon>Methanobacteriota</taxon>
        <taxon>Stenosarchaea group</taxon>
        <taxon>Halobacteria</taxon>
        <taxon>Halobacteriales</taxon>
        <taxon>Haloferacaceae</taxon>
        <taxon>Halobaculum</taxon>
    </lineage>
</organism>
<sequence>MSGHTCPADDCDFGTGEFKTANSVRSHINAMSDDPHADKEALRAELEAQEPGDEGGDEGVESAPEGPATESPAEESGEKGEEQGGEGRESAESEATEAAPEGVLPTTAWQPTTSTNSSRGTAKANRATAALRKAIPKATRAAPEGALQGRKRPPLGACLPALSAGCPLHSCSGWPLGRCSWCSSSPPTVAEANQAIQPAQAARKGRNRGALKRPLKPVPASPGVV</sequence>
<feature type="compositionally biased region" description="Basic residues" evidence="1">
    <location>
        <begin position="203"/>
        <end position="215"/>
    </location>
</feature>
<feature type="compositionally biased region" description="Acidic residues" evidence="1">
    <location>
        <begin position="47"/>
        <end position="60"/>
    </location>
</feature>
<dbReference type="RefSeq" id="WP_390214549.1">
    <property type="nucleotide sequence ID" value="NZ_JBHSWX010000011.1"/>
</dbReference>
<dbReference type="Proteomes" id="UP001596443">
    <property type="component" value="Unassembled WGS sequence"/>
</dbReference>
<evidence type="ECO:0008006" key="4">
    <source>
        <dbReference type="Google" id="ProtNLM"/>
    </source>
</evidence>
<feature type="region of interest" description="Disordered" evidence="1">
    <location>
        <begin position="193"/>
        <end position="225"/>
    </location>
</feature>
<comment type="caution">
    <text evidence="2">The sequence shown here is derived from an EMBL/GenBank/DDBJ whole genome shotgun (WGS) entry which is preliminary data.</text>
</comment>
<dbReference type="AlphaFoldDB" id="A0ABD5TAP5"/>
<evidence type="ECO:0000313" key="2">
    <source>
        <dbReference type="EMBL" id="MFC6785078.1"/>
    </source>
</evidence>
<feature type="compositionally biased region" description="Basic and acidic residues" evidence="1">
    <location>
        <begin position="33"/>
        <end position="46"/>
    </location>
</feature>
<feature type="compositionally biased region" description="Polar residues" evidence="1">
    <location>
        <begin position="107"/>
        <end position="120"/>
    </location>
</feature>
<feature type="compositionally biased region" description="Pro residues" evidence="1">
    <location>
        <begin position="216"/>
        <end position="225"/>
    </location>
</feature>
<evidence type="ECO:0000256" key="1">
    <source>
        <dbReference type="SAM" id="MobiDB-lite"/>
    </source>
</evidence>
<proteinExistence type="predicted"/>
<evidence type="ECO:0000313" key="3">
    <source>
        <dbReference type="Proteomes" id="UP001596443"/>
    </source>
</evidence>
<keyword evidence="3" id="KW-1185">Reference proteome</keyword>
<protein>
    <recommendedName>
        <fullName evidence="4">C2H2-type domain-containing protein</fullName>
    </recommendedName>
</protein>